<keyword evidence="4 5" id="KW-0067">ATP-binding</keyword>
<feature type="domain" description="UvrD-like helicase ATP-binding" evidence="7">
    <location>
        <begin position="1"/>
        <end position="326"/>
    </location>
</feature>
<dbReference type="STRING" id="512565.AMIS_66910"/>
<dbReference type="GO" id="GO:0005524">
    <property type="term" value="F:ATP binding"/>
    <property type="evidence" value="ECO:0007669"/>
    <property type="project" value="UniProtKB-UniRule"/>
</dbReference>
<protein>
    <recommendedName>
        <fullName evidence="7">UvrD-like helicase ATP-binding domain-containing protein</fullName>
    </recommendedName>
</protein>
<dbReference type="PROSITE" id="PS51198">
    <property type="entry name" value="UVRD_HELICASE_ATP_BIND"/>
    <property type="match status" value="1"/>
</dbReference>
<dbReference type="PATRIC" id="fig|512565.3.peg.6694"/>
<dbReference type="InterPro" id="IPR000212">
    <property type="entry name" value="DNA_helicase_UvrD/REP"/>
</dbReference>
<evidence type="ECO:0000313" key="8">
    <source>
        <dbReference type="EMBL" id="BAL91911.1"/>
    </source>
</evidence>
<evidence type="ECO:0000256" key="4">
    <source>
        <dbReference type="ARBA" id="ARBA00022840"/>
    </source>
</evidence>
<feature type="binding site" evidence="5">
    <location>
        <begin position="14"/>
        <end position="21"/>
    </location>
    <ligand>
        <name>ATP</name>
        <dbReference type="ChEBI" id="CHEBI:30616"/>
    </ligand>
</feature>
<dbReference type="GO" id="GO:0005829">
    <property type="term" value="C:cytosol"/>
    <property type="evidence" value="ECO:0007669"/>
    <property type="project" value="TreeGrafter"/>
</dbReference>
<dbReference type="GO" id="GO:0043138">
    <property type="term" value="F:3'-5' DNA helicase activity"/>
    <property type="evidence" value="ECO:0007669"/>
    <property type="project" value="TreeGrafter"/>
</dbReference>
<dbReference type="GO" id="GO:0000725">
    <property type="term" value="P:recombinational repair"/>
    <property type="evidence" value="ECO:0007669"/>
    <property type="project" value="TreeGrafter"/>
</dbReference>
<evidence type="ECO:0000256" key="2">
    <source>
        <dbReference type="ARBA" id="ARBA00022801"/>
    </source>
</evidence>
<dbReference type="eggNOG" id="COG3973">
    <property type="taxonomic scope" value="Bacteria"/>
</dbReference>
<dbReference type="SUPFAM" id="SSF52540">
    <property type="entry name" value="P-loop containing nucleoside triphosphate hydrolases"/>
    <property type="match status" value="1"/>
</dbReference>
<dbReference type="Pfam" id="PF13538">
    <property type="entry name" value="UvrD_C_2"/>
    <property type="match status" value="1"/>
</dbReference>
<name>I0HFX4_ACTM4</name>
<keyword evidence="1 5" id="KW-0547">Nucleotide-binding</keyword>
<dbReference type="AlphaFoldDB" id="I0HFX4"/>
<organism evidence="8 9">
    <name type="scientific">Actinoplanes missouriensis (strain ATCC 14538 / DSM 43046 / CBS 188.64 / JCM 3121 / NBRC 102363 / NCIMB 12654 / NRRL B-3342 / UNCC 431)</name>
    <dbReference type="NCBI Taxonomy" id="512565"/>
    <lineage>
        <taxon>Bacteria</taxon>
        <taxon>Bacillati</taxon>
        <taxon>Actinomycetota</taxon>
        <taxon>Actinomycetes</taxon>
        <taxon>Micromonosporales</taxon>
        <taxon>Micromonosporaceae</taxon>
        <taxon>Actinoplanes</taxon>
    </lineage>
</organism>
<dbReference type="KEGG" id="ams:AMIS_66910"/>
<evidence type="ECO:0000256" key="1">
    <source>
        <dbReference type="ARBA" id="ARBA00022741"/>
    </source>
</evidence>
<evidence type="ECO:0000256" key="3">
    <source>
        <dbReference type="ARBA" id="ARBA00022806"/>
    </source>
</evidence>
<reference evidence="8 9" key="1">
    <citation type="submission" date="2012-02" db="EMBL/GenBank/DDBJ databases">
        <title>Complete genome sequence of Actinoplanes missouriensis 431 (= NBRC 102363).</title>
        <authorList>
            <person name="Ohnishi Y."/>
            <person name="Ishikawa J."/>
            <person name="Sekine M."/>
            <person name="Hosoyama A."/>
            <person name="Harada T."/>
            <person name="Narita H."/>
            <person name="Hata T."/>
            <person name="Konno Y."/>
            <person name="Tutikane K."/>
            <person name="Fujita N."/>
            <person name="Horinouchi S."/>
            <person name="Hayakawa M."/>
        </authorList>
    </citation>
    <scope>NUCLEOTIDE SEQUENCE [LARGE SCALE GENOMIC DNA]</scope>
    <source>
        <strain evidence="9">ATCC 14538 / DSM 43046 / CBS 188.64 / JCM 3121 / NBRC 102363 / NCIMB 12654 / NRRL B-3342 / UNCC 431</strain>
    </source>
</reference>
<dbReference type="RefSeq" id="WP_014446796.1">
    <property type="nucleotide sequence ID" value="NC_017093.1"/>
</dbReference>
<keyword evidence="9" id="KW-1185">Reference proteome</keyword>
<dbReference type="GO" id="GO:0016787">
    <property type="term" value="F:hydrolase activity"/>
    <property type="evidence" value="ECO:0007669"/>
    <property type="project" value="UniProtKB-UniRule"/>
</dbReference>
<dbReference type="InterPro" id="IPR027417">
    <property type="entry name" value="P-loop_NTPase"/>
</dbReference>
<keyword evidence="2 5" id="KW-0378">Hydrolase</keyword>
<dbReference type="Gene3D" id="3.40.50.300">
    <property type="entry name" value="P-loop containing nucleotide triphosphate hydrolases"/>
    <property type="match status" value="2"/>
</dbReference>
<dbReference type="Proteomes" id="UP000007882">
    <property type="component" value="Chromosome"/>
</dbReference>
<dbReference type="EMBL" id="AP012319">
    <property type="protein sequence ID" value="BAL91911.1"/>
    <property type="molecule type" value="Genomic_DNA"/>
</dbReference>
<sequence length="562" mass="61710">MIEAPLNQLTVIQGGPGTGKTAIALHRVSWLLYNHDELDAEDVLVVGPNSTFVRYIEDLLPDLGDDVAHLAIGDFRPDIRPRPQVRGRESENVAALKGDVRMAGLLAWALMQGVERPSAVKAWEAQVNGRTYTFDGAGLVAAVDDALQAGTYQQARLRLCGWFRTECSRNGTWVDEQDPMALTGQIMPEMTAAALVQRVLNRADELQGVSAGNFTAEDLRQMWREPRPSAQERWTLADMFLLDEADELINGSPQRYRHIVVDEVQDLSPMQLRALARRSHGSMTVVGDIAQSTGLWSRDDWDDLLCHLPDRLPVGWHELRYGYRVPRQIHELAASLAPDVAPGVEPPQPVREADEEPFWCELDEQAFAAQLAKRVVHHLDDDLGVGVVCPASRRQAVEAALTDARIDWGDADRAELDADTTVVSPENAKGLEFDVTVVVDPTGILKNDDGNRGDRLLYVALTRATQRLDVISIAPQPASASPENSPRRVVGAEQAENTETPPPTAVSVEPVTAADALQRQVVGLIVDDIMGRLSLIAPHLWQPVLDEVAARLGRTRSDTSSS</sequence>
<proteinExistence type="predicted"/>
<feature type="region of interest" description="Disordered" evidence="6">
    <location>
        <begin position="474"/>
        <end position="506"/>
    </location>
</feature>
<evidence type="ECO:0000256" key="5">
    <source>
        <dbReference type="PROSITE-ProRule" id="PRU00560"/>
    </source>
</evidence>
<keyword evidence="3 5" id="KW-0347">Helicase</keyword>
<gene>
    <name evidence="8" type="ordered locus">AMIS_66910</name>
</gene>
<dbReference type="GO" id="GO:0003677">
    <property type="term" value="F:DNA binding"/>
    <property type="evidence" value="ECO:0007669"/>
    <property type="project" value="InterPro"/>
</dbReference>
<accession>I0HFX4</accession>
<dbReference type="HOGENOM" id="CLU_010312_3_1_11"/>
<evidence type="ECO:0000313" key="9">
    <source>
        <dbReference type="Proteomes" id="UP000007882"/>
    </source>
</evidence>
<dbReference type="PANTHER" id="PTHR11070">
    <property type="entry name" value="UVRD / RECB / PCRA DNA HELICASE FAMILY MEMBER"/>
    <property type="match status" value="1"/>
</dbReference>
<dbReference type="PANTHER" id="PTHR11070:SF45">
    <property type="entry name" value="DNA 3'-5' HELICASE"/>
    <property type="match status" value="1"/>
</dbReference>
<dbReference type="InterPro" id="IPR027785">
    <property type="entry name" value="UvrD-like_helicase_C"/>
</dbReference>
<dbReference type="InterPro" id="IPR014016">
    <property type="entry name" value="UvrD-like_ATP-bd"/>
</dbReference>
<dbReference type="OrthoDB" id="3400185at2"/>
<dbReference type="Pfam" id="PF13245">
    <property type="entry name" value="AAA_19"/>
    <property type="match status" value="1"/>
</dbReference>
<evidence type="ECO:0000259" key="7">
    <source>
        <dbReference type="PROSITE" id="PS51198"/>
    </source>
</evidence>
<evidence type="ECO:0000256" key="6">
    <source>
        <dbReference type="SAM" id="MobiDB-lite"/>
    </source>
</evidence>